<dbReference type="InterPro" id="IPR027417">
    <property type="entry name" value="P-loop_NTPase"/>
</dbReference>
<evidence type="ECO:0000256" key="2">
    <source>
        <dbReference type="ARBA" id="ARBA00022741"/>
    </source>
</evidence>
<comment type="function">
    <text evidence="5">Small GTPase required for proper nuclear import of RNA polymerase II and III (RNAPII and RNAPIII). May act at an RNAP assembly step prior to nuclear import.</text>
</comment>
<dbReference type="GO" id="GO:0003924">
    <property type="term" value="F:GTPase activity"/>
    <property type="evidence" value="ECO:0007669"/>
    <property type="project" value="TreeGrafter"/>
</dbReference>
<comment type="caution">
    <text evidence="6">The sequence shown here is derived from an EMBL/GenBank/DDBJ whole genome shotgun (WGS) entry which is preliminary data.</text>
</comment>
<comment type="subunit">
    <text evidence="5">Binds to RNA polymerase II (RNAPII).</text>
</comment>
<dbReference type="Proteomes" id="UP001293593">
    <property type="component" value="Unassembled WGS sequence"/>
</dbReference>
<keyword evidence="4 5" id="KW-0342">GTP-binding</keyword>
<dbReference type="Pfam" id="PF03029">
    <property type="entry name" value="ATP_bind_1"/>
    <property type="match status" value="1"/>
</dbReference>
<dbReference type="GO" id="GO:0005525">
    <property type="term" value="F:GTP binding"/>
    <property type="evidence" value="ECO:0007669"/>
    <property type="project" value="UniProtKB-KW"/>
</dbReference>
<accession>A0AAE1KCQ1</accession>
<keyword evidence="3 5" id="KW-0378">Hydrolase</keyword>
<dbReference type="PANTHER" id="PTHR21231:SF7">
    <property type="entry name" value="GPN-LOOP GTPASE 3"/>
    <property type="match status" value="1"/>
</dbReference>
<evidence type="ECO:0000313" key="6">
    <source>
        <dbReference type="EMBL" id="KAK4270125.1"/>
    </source>
</evidence>
<evidence type="ECO:0000313" key="7">
    <source>
        <dbReference type="Proteomes" id="UP001293593"/>
    </source>
</evidence>
<dbReference type="Gene3D" id="3.40.50.300">
    <property type="entry name" value="P-loop containing nucleotide triphosphate hydrolases"/>
    <property type="match status" value="1"/>
</dbReference>
<protein>
    <recommendedName>
        <fullName evidence="5">GPN-loop GTPase 3</fullName>
    </recommendedName>
</protein>
<evidence type="ECO:0000256" key="3">
    <source>
        <dbReference type="ARBA" id="ARBA00022801"/>
    </source>
</evidence>
<dbReference type="EMBL" id="JAWXYG010000006">
    <property type="protein sequence ID" value="KAK4270125.1"/>
    <property type="molecule type" value="Genomic_DNA"/>
</dbReference>
<proteinExistence type="inferred from homology"/>
<sequence>MEELGLGPSGGLMYCIQHLEENLDDWFTEELDNYLDDDYFVFDYPGKISFLWYGPTPGLIITSLDLFKDVFNKLYDFRKGRLSPLSKYVALGIVKYDGDKWAKQIP</sequence>
<dbReference type="AlphaFoldDB" id="A0AAE1KCQ1"/>
<reference evidence="6" key="1">
    <citation type="submission" date="2023-10" db="EMBL/GenBank/DDBJ databases">
        <title>Chromosome-level genome of the transformable northern wattle, Acacia crassicarpa.</title>
        <authorList>
            <person name="Massaro I."/>
            <person name="Sinha N.R."/>
            <person name="Poethig S."/>
            <person name="Leichty A.R."/>
        </authorList>
    </citation>
    <scope>NUCLEOTIDE SEQUENCE</scope>
    <source>
        <strain evidence="6">Acra3RX</strain>
        <tissue evidence="6">Leaf</tissue>
    </source>
</reference>
<evidence type="ECO:0000256" key="1">
    <source>
        <dbReference type="ARBA" id="ARBA00005290"/>
    </source>
</evidence>
<dbReference type="PANTHER" id="PTHR21231">
    <property type="entry name" value="XPA-BINDING PROTEIN 1-RELATED"/>
    <property type="match status" value="1"/>
</dbReference>
<evidence type="ECO:0000256" key="4">
    <source>
        <dbReference type="ARBA" id="ARBA00023134"/>
    </source>
</evidence>
<comment type="similarity">
    <text evidence="1 5">Belongs to the GPN-loop GTPase family.</text>
</comment>
<organism evidence="6 7">
    <name type="scientific">Acacia crassicarpa</name>
    <name type="common">northern wattle</name>
    <dbReference type="NCBI Taxonomy" id="499986"/>
    <lineage>
        <taxon>Eukaryota</taxon>
        <taxon>Viridiplantae</taxon>
        <taxon>Streptophyta</taxon>
        <taxon>Embryophyta</taxon>
        <taxon>Tracheophyta</taxon>
        <taxon>Spermatophyta</taxon>
        <taxon>Magnoliopsida</taxon>
        <taxon>eudicotyledons</taxon>
        <taxon>Gunneridae</taxon>
        <taxon>Pentapetalae</taxon>
        <taxon>rosids</taxon>
        <taxon>fabids</taxon>
        <taxon>Fabales</taxon>
        <taxon>Fabaceae</taxon>
        <taxon>Caesalpinioideae</taxon>
        <taxon>mimosoid clade</taxon>
        <taxon>Acacieae</taxon>
        <taxon>Acacia</taxon>
    </lineage>
</organism>
<name>A0AAE1KCQ1_9FABA</name>
<keyword evidence="7" id="KW-1185">Reference proteome</keyword>
<dbReference type="InterPro" id="IPR004130">
    <property type="entry name" value="Gpn"/>
</dbReference>
<evidence type="ECO:0000256" key="5">
    <source>
        <dbReference type="RuleBase" id="RU365059"/>
    </source>
</evidence>
<keyword evidence="2 5" id="KW-0547">Nucleotide-binding</keyword>
<gene>
    <name evidence="6" type="ORF">QN277_023204</name>
</gene>